<feature type="domain" description="Carrier" evidence="14">
    <location>
        <begin position="65"/>
        <end position="140"/>
    </location>
</feature>
<dbReference type="Pfam" id="PF00550">
    <property type="entry name" value="PP-binding"/>
    <property type="match status" value="1"/>
</dbReference>
<keyword evidence="16" id="KW-1185">Reference proteome</keyword>
<dbReference type="NCBIfam" id="NF002148">
    <property type="entry name" value="PRK00982.1-2"/>
    <property type="match status" value="1"/>
</dbReference>
<reference evidence="15" key="2">
    <citation type="submission" date="2023-06" db="EMBL/GenBank/DDBJ databases">
        <authorList>
            <person name="Ma L."/>
            <person name="Liu K.-W."/>
            <person name="Li Z."/>
            <person name="Hsiao Y.-Y."/>
            <person name="Qi Y."/>
            <person name="Fu T."/>
            <person name="Tang G."/>
            <person name="Zhang D."/>
            <person name="Sun W.-H."/>
            <person name="Liu D.-K."/>
            <person name="Li Y."/>
            <person name="Chen G.-Z."/>
            <person name="Liu X.-D."/>
            <person name="Liao X.-Y."/>
            <person name="Jiang Y.-T."/>
            <person name="Yu X."/>
            <person name="Hao Y."/>
            <person name="Huang J."/>
            <person name="Zhao X.-W."/>
            <person name="Ke S."/>
            <person name="Chen Y.-Y."/>
            <person name="Wu W.-L."/>
            <person name="Hsu J.-L."/>
            <person name="Lin Y.-F."/>
            <person name="Huang M.-D."/>
            <person name="Li C.-Y."/>
            <person name="Huang L."/>
            <person name="Wang Z.-W."/>
            <person name="Zhao X."/>
            <person name="Zhong W.-Y."/>
            <person name="Peng D.-H."/>
            <person name="Ahmad S."/>
            <person name="Lan S."/>
            <person name="Zhang J.-S."/>
            <person name="Tsai W.-C."/>
            <person name="Van De Peer Y."/>
            <person name="Liu Z.-J."/>
        </authorList>
    </citation>
    <scope>NUCLEOTIDE SEQUENCE</scope>
    <source>
        <strain evidence="15">CP</strain>
        <tissue evidence="15">Leaves</tissue>
    </source>
</reference>
<organism evidence="15 16">
    <name type="scientific">Acorus calamus</name>
    <name type="common">Sweet flag</name>
    <dbReference type="NCBI Taxonomy" id="4465"/>
    <lineage>
        <taxon>Eukaryota</taxon>
        <taxon>Viridiplantae</taxon>
        <taxon>Streptophyta</taxon>
        <taxon>Embryophyta</taxon>
        <taxon>Tracheophyta</taxon>
        <taxon>Spermatophyta</taxon>
        <taxon>Magnoliopsida</taxon>
        <taxon>Liliopsida</taxon>
        <taxon>Acoraceae</taxon>
        <taxon>Acorus</taxon>
    </lineage>
</organism>
<dbReference type="InterPro" id="IPR036736">
    <property type="entry name" value="ACP-like_sf"/>
</dbReference>
<evidence type="ECO:0000256" key="3">
    <source>
        <dbReference type="ARBA" id="ARBA00010930"/>
    </source>
</evidence>
<comment type="caution">
    <text evidence="15">The sequence shown here is derived from an EMBL/GenBank/DDBJ whole genome shotgun (WGS) entry which is preliminary data.</text>
</comment>
<evidence type="ECO:0000313" key="15">
    <source>
        <dbReference type="EMBL" id="KAK1318145.1"/>
    </source>
</evidence>
<keyword evidence="7" id="KW-0597">Phosphoprotein</keyword>
<accession>A0AAV9EXI7</accession>
<comment type="subcellular location">
    <subcellularLocation>
        <location evidence="2">Plastid</location>
        <location evidence="2">Chloroplast</location>
    </subcellularLocation>
</comment>
<comment type="similarity">
    <text evidence="3">Belongs to the acyl carrier protein (ACP) family.</text>
</comment>
<proteinExistence type="inferred from homology"/>
<dbReference type="EMBL" id="JAUJYO010000004">
    <property type="protein sequence ID" value="KAK1318145.1"/>
    <property type="molecule type" value="Genomic_DNA"/>
</dbReference>
<dbReference type="GO" id="GO:0031177">
    <property type="term" value="F:phosphopantetheine binding"/>
    <property type="evidence" value="ECO:0007669"/>
    <property type="project" value="InterPro"/>
</dbReference>
<reference evidence="15" key="1">
    <citation type="journal article" date="2023" name="Nat. Commun.">
        <title>Diploid and tetraploid genomes of Acorus and the evolution of monocots.</title>
        <authorList>
            <person name="Ma L."/>
            <person name="Liu K.W."/>
            <person name="Li Z."/>
            <person name="Hsiao Y.Y."/>
            <person name="Qi Y."/>
            <person name="Fu T."/>
            <person name="Tang G.D."/>
            <person name="Zhang D."/>
            <person name="Sun W.H."/>
            <person name="Liu D.K."/>
            <person name="Li Y."/>
            <person name="Chen G.Z."/>
            <person name="Liu X.D."/>
            <person name="Liao X.Y."/>
            <person name="Jiang Y.T."/>
            <person name="Yu X."/>
            <person name="Hao Y."/>
            <person name="Huang J."/>
            <person name="Zhao X.W."/>
            <person name="Ke S."/>
            <person name="Chen Y.Y."/>
            <person name="Wu W.L."/>
            <person name="Hsu J.L."/>
            <person name="Lin Y.F."/>
            <person name="Huang M.D."/>
            <person name="Li C.Y."/>
            <person name="Huang L."/>
            <person name="Wang Z.W."/>
            <person name="Zhao X."/>
            <person name="Zhong W.Y."/>
            <person name="Peng D.H."/>
            <person name="Ahmad S."/>
            <person name="Lan S."/>
            <person name="Zhang J.S."/>
            <person name="Tsai W.C."/>
            <person name="Van de Peer Y."/>
            <person name="Liu Z.J."/>
        </authorList>
    </citation>
    <scope>NUCLEOTIDE SEQUENCE</scope>
    <source>
        <strain evidence="15">CP</strain>
    </source>
</reference>
<comment type="function">
    <text evidence="1 13">Carrier of the growing fatty acid chain in fatty acid biosynthesis.</text>
</comment>
<keyword evidence="5 13" id="KW-0444">Lipid biosynthesis</keyword>
<dbReference type="Gene3D" id="1.10.1200.10">
    <property type="entry name" value="ACP-like"/>
    <property type="match status" value="1"/>
</dbReference>
<dbReference type="Proteomes" id="UP001180020">
    <property type="component" value="Unassembled WGS sequence"/>
</dbReference>
<dbReference type="SUPFAM" id="SSF47336">
    <property type="entry name" value="ACP-like"/>
    <property type="match status" value="1"/>
</dbReference>
<keyword evidence="6" id="KW-0150">Chloroplast</keyword>
<dbReference type="NCBIfam" id="TIGR00517">
    <property type="entry name" value="acyl_carrier"/>
    <property type="match status" value="1"/>
</dbReference>
<dbReference type="PANTHER" id="PTHR46153:SF20">
    <property type="entry name" value="ACYL CARRIER PROTEIN 2, CHLOROPLASTIC-RELATED"/>
    <property type="match status" value="1"/>
</dbReference>
<dbReference type="PROSITE" id="PS00012">
    <property type="entry name" value="PHOSPHOPANTETHEINE"/>
    <property type="match status" value="1"/>
</dbReference>
<evidence type="ECO:0000256" key="1">
    <source>
        <dbReference type="ARBA" id="ARBA00003180"/>
    </source>
</evidence>
<dbReference type="GO" id="GO:0000036">
    <property type="term" value="F:acyl carrier activity"/>
    <property type="evidence" value="ECO:0007669"/>
    <property type="project" value="InterPro"/>
</dbReference>
<dbReference type="AlphaFoldDB" id="A0AAV9EXI7"/>
<evidence type="ECO:0000256" key="9">
    <source>
        <dbReference type="ARBA" id="ARBA00022832"/>
    </source>
</evidence>
<evidence type="ECO:0000256" key="13">
    <source>
        <dbReference type="RuleBase" id="RU000722"/>
    </source>
</evidence>
<dbReference type="PROSITE" id="PS50075">
    <property type="entry name" value="CARRIER"/>
    <property type="match status" value="1"/>
</dbReference>
<dbReference type="HAMAP" id="MF_01217">
    <property type="entry name" value="Acyl_carrier"/>
    <property type="match status" value="1"/>
</dbReference>
<dbReference type="InterPro" id="IPR044813">
    <property type="entry name" value="ACP_chloroplastic"/>
</dbReference>
<evidence type="ECO:0000256" key="4">
    <source>
        <dbReference type="ARBA" id="ARBA00022450"/>
    </source>
</evidence>
<keyword evidence="10" id="KW-0809">Transit peptide</keyword>
<keyword evidence="8" id="KW-0934">Plastid</keyword>
<evidence type="ECO:0000256" key="10">
    <source>
        <dbReference type="ARBA" id="ARBA00022946"/>
    </source>
</evidence>
<dbReference type="GO" id="GO:0009507">
    <property type="term" value="C:chloroplast"/>
    <property type="evidence" value="ECO:0007669"/>
    <property type="project" value="UniProtKB-SubCell"/>
</dbReference>
<keyword evidence="9" id="KW-0276">Fatty acid metabolism</keyword>
<dbReference type="InterPro" id="IPR020806">
    <property type="entry name" value="PKS_PP-bd"/>
</dbReference>
<dbReference type="SMART" id="SM00823">
    <property type="entry name" value="PKS_PP"/>
    <property type="match status" value="1"/>
</dbReference>
<sequence length="143" mass="15210">MASSIAGYSVSTASSARSVLPSQVKGATKFCGLKSVTFSSQRNSYPSIRLQPVSRRFHVSCAAKAETVNKVCEIVKKQLALSDDSTVTGSSKFAELGADSLDTVEIVMGLEEEFGITVEEESAQSIATVQDAADLIEKLVEKK</sequence>
<keyword evidence="11" id="KW-0443">Lipid metabolism</keyword>
<dbReference type="PANTHER" id="PTHR46153">
    <property type="entry name" value="ACYL CARRIER PROTEIN"/>
    <property type="match status" value="1"/>
</dbReference>
<dbReference type="InterPro" id="IPR006162">
    <property type="entry name" value="Ppantetheine_attach_site"/>
</dbReference>
<evidence type="ECO:0000259" key="14">
    <source>
        <dbReference type="PROSITE" id="PS50075"/>
    </source>
</evidence>
<keyword evidence="4 13" id="KW-0596">Phosphopantetheine</keyword>
<evidence type="ECO:0000256" key="11">
    <source>
        <dbReference type="ARBA" id="ARBA00023098"/>
    </source>
</evidence>
<evidence type="ECO:0000256" key="5">
    <source>
        <dbReference type="ARBA" id="ARBA00022516"/>
    </source>
</evidence>
<dbReference type="InterPro" id="IPR009081">
    <property type="entry name" value="PP-bd_ACP"/>
</dbReference>
<dbReference type="FunFam" id="1.10.1200.10:FF:000017">
    <property type="entry name" value="Acyl carrier protein"/>
    <property type="match status" value="1"/>
</dbReference>
<evidence type="ECO:0000256" key="8">
    <source>
        <dbReference type="ARBA" id="ARBA00022640"/>
    </source>
</evidence>
<protein>
    <recommendedName>
        <fullName evidence="13">Acyl carrier protein</fullName>
    </recommendedName>
</protein>
<dbReference type="InterPro" id="IPR003231">
    <property type="entry name" value="ACP"/>
</dbReference>
<evidence type="ECO:0000256" key="7">
    <source>
        <dbReference type="ARBA" id="ARBA00022553"/>
    </source>
</evidence>
<name>A0AAV9EXI7_ACOCL</name>
<evidence type="ECO:0000256" key="12">
    <source>
        <dbReference type="ARBA" id="ARBA00023160"/>
    </source>
</evidence>
<gene>
    <name evidence="15" type="ORF">QJS10_CPB04g00735</name>
</gene>
<evidence type="ECO:0000256" key="2">
    <source>
        <dbReference type="ARBA" id="ARBA00004229"/>
    </source>
</evidence>
<evidence type="ECO:0000313" key="16">
    <source>
        <dbReference type="Proteomes" id="UP001180020"/>
    </source>
</evidence>
<evidence type="ECO:0000256" key="6">
    <source>
        <dbReference type="ARBA" id="ARBA00022528"/>
    </source>
</evidence>
<keyword evidence="12 13" id="KW-0275">Fatty acid biosynthesis</keyword>